<dbReference type="PANTHER" id="PTHR33841">
    <property type="entry name" value="DNA METHYLTRANSFERASE YEEA-RELATED"/>
    <property type="match status" value="1"/>
</dbReference>
<evidence type="ECO:0000259" key="6">
    <source>
        <dbReference type="Pfam" id="PF18135"/>
    </source>
</evidence>
<dbReference type="Gene3D" id="3.40.50.150">
    <property type="entry name" value="Vaccinia Virus protein VP39"/>
    <property type="match status" value="1"/>
</dbReference>
<dbReference type="InterPro" id="IPR050953">
    <property type="entry name" value="N4_N6_ade-DNA_methylase"/>
</dbReference>
<comment type="catalytic activity">
    <reaction evidence="4">
        <text>a 2'-deoxyadenosine in DNA + S-adenosyl-L-methionine = an N(6)-methyl-2'-deoxyadenosine in DNA + S-adenosyl-L-homocysteine + H(+)</text>
        <dbReference type="Rhea" id="RHEA:15197"/>
        <dbReference type="Rhea" id="RHEA-COMP:12418"/>
        <dbReference type="Rhea" id="RHEA-COMP:12419"/>
        <dbReference type="ChEBI" id="CHEBI:15378"/>
        <dbReference type="ChEBI" id="CHEBI:57856"/>
        <dbReference type="ChEBI" id="CHEBI:59789"/>
        <dbReference type="ChEBI" id="CHEBI:90615"/>
        <dbReference type="ChEBI" id="CHEBI:90616"/>
        <dbReference type="EC" id="2.1.1.72"/>
    </reaction>
</comment>
<dbReference type="EC" id="2.1.1.72" evidence="1"/>
<dbReference type="InterPro" id="IPR003356">
    <property type="entry name" value="DNA_methylase_A-5"/>
</dbReference>
<dbReference type="GO" id="GO:0008170">
    <property type="term" value="F:N-methyltransferase activity"/>
    <property type="evidence" value="ECO:0007669"/>
    <property type="project" value="InterPro"/>
</dbReference>
<dbReference type="GeneID" id="87105999"/>
<evidence type="ECO:0000256" key="4">
    <source>
        <dbReference type="ARBA" id="ARBA00047942"/>
    </source>
</evidence>
<evidence type="ECO:0000313" key="8">
    <source>
        <dbReference type="Proteomes" id="UP000002881"/>
    </source>
</evidence>
<keyword evidence="8" id="KW-1185">Reference proteome</keyword>
<feature type="domain" description="Type ISP restriction-modification enzyme LLaBIII C-terminal specificity" evidence="6">
    <location>
        <begin position="673"/>
        <end position="1009"/>
    </location>
</feature>
<dbReference type="GO" id="GO:0032259">
    <property type="term" value="P:methylation"/>
    <property type="evidence" value="ECO:0007669"/>
    <property type="project" value="UniProtKB-KW"/>
</dbReference>
<dbReference type="RefSeq" id="WP_014730049.1">
    <property type="nucleotide sequence ID" value="NC_017934.1"/>
</dbReference>
<dbReference type="Pfam" id="PF18135">
    <property type="entry name" value="Type_ISP_C"/>
    <property type="match status" value="1"/>
</dbReference>
<dbReference type="Pfam" id="PF02384">
    <property type="entry name" value="N6_Mtase"/>
    <property type="match status" value="1"/>
</dbReference>
<gene>
    <name evidence="7" type="ORF">Theba_0138</name>
</gene>
<keyword evidence="2" id="KW-0489">Methyltransferase</keyword>
<keyword evidence="7" id="KW-0547">Nucleotide-binding</keyword>
<keyword evidence="3" id="KW-0808">Transferase</keyword>
<dbReference type="EMBL" id="CP003532">
    <property type="protein sequence ID" value="AFK05884.1"/>
    <property type="molecule type" value="Genomic_DNA"/>
</dbReference>
<protein>
    <recommendedName>
        <fullName evidence="1">site-specific DNA-methyltransferase (adenine-specific)</fullName>
        <ecNumber evidence="1">2.1.1.72</ecNumber>
    </recommendedName>
</protein>
<feature type="domain" description="DNA methylase adenine-specific" evidence="5">
    <location>
        <begin position="300"/>
        <end position="551"/>
    </location>
</feature>
<dbReference type="Proteomes" id="UP000002881">
    <property type="component" value="Chromosome"/>
</dbReference>
<keyword evidence="7" id="KW-0347">Helicase</keyword>
<dbReference type="eggNOG" id="COG0286">
    <property type="taxonomic scope" value="Bacteria"/>
</dbReference>
<dbReference type="STRING" id="660470.Theba_0138"/>
<dbReference type="GO" id="GO:0004386">
    <property type="term" value="F:helicase activity"/>
    <property type="evidence" value="ECO:0007669"/>
    <property type="project" value="UniProtKB-KW"/>
</dbReference>
<evidence type="ECO:0000256" key="3">
    <source>
        <dbReference type="ARBA" id="ARBA00022679"/>
    </source>
</evidence>
<reference evidence="7 8" key="1">
    <citation type="journal article" date="2012" name="Genome Biol. Evol.">
        <title>Genome Sequence of the Mesophilic Thermotogales Bacterium Mesotoga prima MesG1.Ag.4.2 Reveals the Largest Thermotogales Genome To Date.</title>
        <authorList>
            <person name="Zhaxybayeva O."/>
            <person name="Swithers K.S."/>
            <person name="Foght J."/>
            <person name="Green A.G."/>
            <person name="Bruce D."/>
            <person name="Detter C."/>
            <person name="Han S."/>
            <person name="Teshima H."/>
            <person name="Han J."/>
            <person name="Woyke T."/>
            <person name="Pitluck S."/>
            <person name="Nolan M."/>
            <person name="Ivanova N."/>
            <person name="Pati A."/>
            <person name="Land M.L."/>
            <person name="Dlutek M."/>
            <person name="Doolittle W.F."/>
            <person name="Noll K.M."/>
            <person name="Nesbo C.L."/>
        </authorList>
    </citation>
    <scope>NUCLEOTIDE SEQUENCE [LARGE SCALE GENOMIC DNA]</scope>
    <source>
        <strain evidence="8">mesG1.Ag.4.2</strain>
    </source>
</reference>
<evidence type="ECO:0000313" key="7">
    <source>
        <dbReference type="EMBL" id="AFK05884.1"/>
    </source>
</evidence>
<keyword evidence="7" id="KW-0067">ATP-binding</keyword>
<name>I2F1T1_9BACT</name>
<dbReference type="GO" id="GO:0009007">
    <property type="term" value="F:site-specific DNA-methyltransferase (adenine-specific) activity"/>
    <property type="evidence" value="ECO:0007669"/>
    <property type="project" value="UniProtKB-EC"/>
</dbReference>
<dbReference type="InterPro" id="IPR029063">
    <property type="entry name" value="SAM-dependent_MTases_sf"/>
</dbReference>
<organism evidence="7 8">
    <name type="scientific">Mesotoga prima MesG1.Ag.4.2</name>
    <dbReference type="NCBI Taxonomy" id="660470"/>
    <lineage>
        <taxon>Bacteria</taxon>
        <taxon>Thermotogati</taxon>
        <taxon>Thermotogota</taxon>
        <taxon>Thermotogae</taxon>
        <taxon>Kosmotogales</taxon>
        <taxon>Kosmotogaceae</taxon>
        <taxon>Mesotoga</taxon>
    </lineage>
</organism>
<proteinExistence type="predicted"/>
<dbReference type="GO" id="GO:0003677">
    <property type="term" value="F:DNA binding"/>
    <property type="evidence" value="ECO:0007669"/>
    <property type="project" value="InterPro"/>
</dbReference>
<evidence type="ECO:0000259" key="5">
    <source>
        <dbReference type="Pfam" id="PF02384"/>
    </source>
</evidence>
<evidence type="ECO:0000256" key="2">
    <source>
        <dbReference type="ARBA" id="ARBA00022603"/>
    </source>
</evidence>
<dbReference type="InterPro" id="IPR041635">
    <property type="entry name" value="Type_ISP_LLaBIII_C"/>
</dbReference>
<dbReference type="AlphaFoldDB" id="I2F1T1"/>
<sequence length="1028" mass="118233">MFEAYLKGIFEKFRHGDAREESYYSVLERLLNDYAAEKNIKASVTTLPKQTEAGNPDFRIWDGKQNIIGYIEAKEPSVNLDSVENSEQLKRYRSTFHCLILTNFFEFRLFIDGEKRMSSLFAYSNIMFSMNRVPPVQDESGILRLLEGFFESSTPRVLNAKSLATELAKRTRFLRDEIIRVELESENADSEDLEGFYEAFKDYLISDLTIEGFADLYSQTITYGLFAARTRATNGFNRQLAYTYIPKSIGILSDVFQYISMGKISRSMEWMVDDISAILATADVRGILDRFYHEGKGSDPIIHFYETFLAEYDPSTREKRGVYYTPEPVVSYIVRSLNIILKEKFGKADGFASEGVTVLDPAAGTMTFLAQAAKLAVEEYSQKYGEGMVPGLIRDHILKDFYAFELMMAPYAIGHMKMSFFLEELGYRMEDDERFKLYLTNALDMEEHGQAKYVGTTSLAQESELAGQVKKEEDILVILGNPPYSGHSSNKGNWISEEIKRYFFSDGKPLGERNPKWLQDDYVKFIRFAQWKIESAKKGIVGIVTNHSYLENATFRGMRKSLMKTFDEIFILDLHGNSRKKERASDGSEDQNVFDIQQGVAIAFFIKNSDAITSTVKHEDLWGRRQTKYDWLEGNMILSTEWKQLSPSSPKYFFVPVDEEKLRRYNDWTRISEIFPTSSVGIVTARDKLTIHFTPNEVWNTVNLFIKLSPENARTAFELGKDALDWKVEYARRDLVESGPDKSKVVPILYRPFDVRFTYYTGRSRGFICRPRSGVMANMLGENLAIITCRVNRQMSNNYFFVTDKITDFHVLDSAGDSTSVFPLWIGTSPETGPLFAQDIEEGSRPNLSNKLSGLLCRDLNPIDVARYIYSIFNSNTYRKTNAPFLKSDFPRIPLTSYRELFEEIASYGSRLIDLHLMRSPDLENLVARFPVAGSNEVEKLSYEEKNTRIYINKDQYFEGIPLQVWKFMIGGYQVCKKWLKDRKGRPLSNAEILHYLKVVTAISKTIEIQSEIDEIYPLIEQNSVKIN</sequence>
<dbReference type="REBASE" id="48543">
    <property type="entry name" value="Mpr42ORF138P"/>
</dbReference>
<dbReference type="PRINTS" id="PR00507">
    <property type="entry name" value="N12N6MTFRASE"/>
</dbReference>
<dbReference type="KEGG" id="mpg:Theba_0138"/>
<evidence type="ECO:0000256" key="1">
    <source>
        <dbReference type="ARBA" id="ARBA00011900"/>
    </source>
</evidence>
<dbReference type="PANTHER" id="PTHR33841:SF1">
    <property type="entry name" value="DNA METHYLTRANSFERASE A"/>
    <property type="match status" value="1"/>
</dbReference>
<dbReference type="SUPFAM" id="SSF53335">
    <property type="entry name" value="S-adenosyl-L-methionine-dependent methyltransferases"/>
    <property type="match status" value="1"/>
</dbReference>
<dbReference type="HOGENOM" id="CLU_009503_0_0_0"/>
<keyword evidence="7" id="KW-0378">Hydrolase</keyword>
<accession>I2F1T1</accession>